<protein>
    <submittedName>
        <fullName evidence="5">Putative acyl-CoA synthetase</fullName>
    </submittedName>
</protein>
<reference evidence="5" key="1">
    <citation type="submission" date="2009-08" db="EMBL/GenBank/DDBJ databases">
        <title>Global regulation of food supply by Pseudomonas putida DOT-T1E.</title>
        <authorList>
            <person name="Daniels C."/>
            <person name="Godoy P."/>
            <person name="Duque E."/>
            <person name="Molina-Henares M.A."/>
            <person name="de la Torre J."/>
            <person name="Del Arco J.M."/>
            <person name="Herrera C."/>
            <person name="Segura A."/>
            <person name="Guazzaroni M.E."/>
            <person name="Ferrer M."/>
            <person name="Ramos J.L."/>
        </authorList>
    </citation>
    <scope>NUCLEOTIDE SEQUENCE</scope>
    <source>
        <strain evidence="5">DOT-T1E</strain>
    </source>
</reference>
<organism evidence="5">
    <name type="scientific">Pseudomonas putida</name>
    <name type="common">Arthrobacter siderocapsulatus</name>
    <dbReference type="NCBI Taxonomy" id="303"/>
    <lineage>
        <taxon>Bacteria</taxon>
        <taxon>Pseudomonadati</taxon>
        <taxon>Pseudomonadota</taxon>
        <taxon>Gammaproteobacteria</taxon>
        <taxon>Pseudomonadales</taxon>
        <taxon>Pseudomonadaceae</taxon>
        <taxon>Pseudomonas</taxon>
    </lineage>
</organism>
<dbReference type="InterPro" id="IPR042099">
    <property type="entry name" value="ANL_N_sf"/>
</dbReference>
<dbReference type="FunFam" id="3.40.50.12780:FF:000003">
    <property type="entry name" value="Long-chain-fatty-acid--CoA ligase FadD"/>
    <property type="match status" value="1"/>
</dbReference>
<evidence type="ECO:0000256" key="1">
    <source>
        <dbReference type="ARBA" id="ARBA00006432"/>
    </source>
</evidence>
<evidence type="ECO:0000259" key="3">
    <source>
        <dbReference type="Pfam" id="PF00501"/>
    </source>
</evidence>
<dbReference type="NCBIfam" id="NF009233">
    <property type="entry name" value="PRK12583.1"/>
    <property type="match status" value="1"/>
</dbReference>
<dbReference type="PROSITE" id="PS00455">
    <property type="entry name" value="AMP_BINDING"/>
    <property type="match status" value="1"/>
</dbReference>
<dbReference type="EMBL" id="GQ506555">
    <property type="protein sequence ID" value="ADI95281.1"/>
    <property type="molecule type" value="Genomic_DNA"/>
</dbReference>
<evidence type="ECO:0000313" key="5">
    <source>
        <dbReference type="EMBL" id="ADI95281.1"/>
    </source>
</evidence>
<dbReference type="SUPFAM" id="SSF56801">
    <property type="entry name" value="Acetyl-CoA synthetase-like"/>
    <property type="match status" value="1"/>
</dbReference>
<dbReference type="GO" id="GO:0031956">
    <property type="term" value="F:medium-chain fatty acid-CoA ligase activity"/>
    <property type="evidence" value="ECO:0007669"/>
    <property type="project" value="TreeGrafter"/>
</dbReference>
<dbReference type="Gene3D" id="3.40.50.12780">
    <property type="entry name" value="N-terminal domain of ligase-like"/>
    <property type="match status" value="1"/>
</dbReference>
<sequence>MPQPSYTQGNQDKPLLNQCIGDAFDATVARFPEREALVVHHQALRYTWRQLADAVDQHARALMALGVQPGDRLGIWAPNCAEWCITQFASAKVGAILVNINPAYRSSELDYALGQSGCRWVICADAFKTSDYHATLQGLLPGLANGQPGALICERFPELRGVVSLALSPPPGFLAWHALQARAEAVSGEALAARQAQLRCDDPINIQYTSGTTGFPKGATLSHSNILNNGYMVGESLGLTEHDRLVVPVPLYHCFGMVMANLGCMTHGSALIYPSDAFDPLATLRAVVQEKATALYGVPTMFIAELDHPQRGEFDLSSLRTGIMAGATCPIEVMRRVIGEMHMAEVQIAYGMTETSPVSLQTGAADDLERRVTSVGRTQPRLESKVVDAEGNTVPRGEIGELCTRGYSVMLGYWNNPKATAESIDAEGWMHTGDLAVMDEQGYVRIVGRSKDMIIRGGENIYPRELEEFFFTHPAVADVQVIGVPCSKYGEEIVAWVRLHPGHAVSEEALREWARARIAHFKVPRYFRFVDAFPMTVTGKVQKFRMREISVEELSAR</sequence>
<evidence type="ECO:0000256" key="2">
    <source>
        <dbReference type="ARBA" id="ARBA00022598"/>
    </source>
</evidence>
<name>E0X6F1_PSEPU</name>
<dbReference type="InterPro" id="IPR025110">
    <property type="entry name" value="AMP-bd_C"/>
</dbReference>
<dbReference type="PANTHER" id="PTHR43201">
    <property type="entry name" value="ACYL-COA SYNTHETASE"/>
    <property type="match status" value="1"/>
</dbReference>
<dbReference type="PANTHER" id="PTHR43201:SF5">
    <property type="entry name" value="MEDIUM-CHAIN ACYL-COA LIGASE ACSF2, MITOCHONDRIAL"/>
    <property type="match status" value="1"/>
</dbReference>
<dbReference type="Gene3D" id="3.30.300.30">
    <property type="match status" value="1"/>
</dbReference>
<dbReference type="CDD" id="cd05917">
    <property type="entry name" value="FACL_like_2"/>
    <property type="match status" value="1"/>
</dbReference>
<proteinExistence type="inferred from homology"/>
<keyword evidence="2" id="KW-0436">Ligase</keyword>
<dbReference type="InterPro" id="IPR045851">
    <property type="entry name" value="AMP-bd_C_sf"/>
</dbReference>
<accession>E0X6F1</accession>
<dbReference type="InterPro" id="IPR020845">
    <property type="entry name" value="AMP-binding_CS"/>
</dbReference>
<dbReference type="AlphaFoldDB" id="E0X6F1"/>
<feature type="domain" description="AMP-dependent synthetase/ligase" evidence="3">
    <location>
        <begin position="24"/>
        <end position="414"/>
    </location>
</feature>
<comment type="similarity">
    <text evidence="1">Belongs to the ATP-dependent AMP-binding enzyme family.</text>
</comment>
<evidence type="ECO:0000259" key="4">
    <source>
        <dbReference type="Pfam" id="PF13193"/>
    </source>
</evidence>
<dbReference type="GO" id="GO:0006631">
    <property type="term" value="P:fatty acid metabolic process"/>
    <property type="evidence" value="ECO:0007669"/>
    <property type="project" value="TreeGrafter"/>
</dbReference>
<feature type="domain" description="AMP-binding enzyme C-terminal" evidence="4">
    <location>
        <begin position="465"/>
        <end position="540"/>
    </location>
</feature>
<dbReference type="Pfam" id="PF00501">
    <property type="entry name" value="AMP-binding"/>
    <property type="match status" value="1"/>
</dbReference>
<dbReference type="InterPro" id="IPR000873">
    <property type="entry name" value="AMP-dep_synth/lig_dom"/>
</dbReference>
<dbReference type="Pfam" id="PF13193">
    <property type="entry name" value="AMP-binding_C"/>
    <property type="match status" value="1"/>
</dbReference>
<dbReference type="FunFam" id="3.30.300.30:FF:000008">
    <property type="entry name" value="2,3-dihydroxybenzoate-AMP ligase"/>
    <property type="match status" value="1"/>
</dbReference>